<comment type="caution">
    <text evidence="1">The sequence shown here is derived from an EMBL/GenBank/DDBJ whole genome shotgun (WGS) entry which is preliminary data.</text>
</comment>
<gene>
    <name evidence="1" type="ORF">HZH66_011214</name>
</gene>
<accession>A0A834MVC7</accession>
<protein>
    <submittedName>
        <fullName evidence="1">Uncharacterized protein</fullName>
    </submittedName>
</protein>
<dbReference type="EMBL" id="JACSEA010000013">
    <property type="protein sequence ID" value="KAF7386762.1"/>
    <property type="molecule type" value="Genomic_DNA"/>
</dbReference>
<organism evidence="1 2">
    <name type="scientific">Vespula vulgaris</name>
    <name type="common">Yellow jacket</name>
    <name type="synonym">Wasp</name>
    <dbReference type="NCBI Taxonomy" id="7454"/>
    <lineage>
        <taxon>Eukaryota</taxon>
        <taxon>Metazoa</taxon>
        <taxon>Ecdysozoa</taxon>
        <taxon>Arthropoda</taxon>
        <taxon>Hexapoda</taxon>
        <taxon>Insecta</taxon>
        <taxon>Pterygota</taxon>
        <taxon>Neoptera</taxon>
        <taxon>Endopterygota</taxon>
        <taxon>Hymenoptera</taxon>
        <taxon>Apocrita</taxon>
        <taxon>Aculeata</taxon>
        <taxon>Vespoidea</taxon>
        <taxon>Vespidae</taxon>
        <taxon>Vespinae</taxon>
        <taxon>Vespula</taxon>
    </lineage>
</organism>
<reference evidence="1" key="1">
    <citation type="journal article" date="2020" name="G3 (Bethesda)">
        <title>High-Quality Assemblies for Three Invasive Social Wasps from the &lt;i&gt;Vespula&lt;/i&gt; Genus.</title>
        <authorList>
            <person name="Harrop T.W.R."/>
            <person name="Guhlin J."/>
            <person name="McLaughlin G.M."/>
            <person name="Permina E."/>
            <person name="Stockwell P."/>
            <person name="Gilligan J."/>
            <person name="Le Lec M.F."/>
            <person name="Gruber M.A.M."/>
            <person name="Quinn O."/>
            <person name="Lovegrove M."/>
            <person name="Duncan E.J."/>
            <person name="Remnant E.J."/>
            <person name="Van Eeckhoven J."/>
            <person name="Graham B."/>
            <person name="Knapp R.A."/>
            <person name="Langford K.W."/>
            <person name="Kronenberg Z."/>
            <person name="Press M.O."/>
            <person name="Eacker S.M."/>
            <person name="Wilson-Rankin E.E."/>
            <person name="Purcell J."/>
            <person name="Lester P.J."/>
            <person name="Dearden P.K."/>
        </authorList>
    </citation>
    <scope>NUCLEOTIDE SEQUENCE</scope>
    <source>
        <strain evidence="1">Marl-1</strain>
    </source>
</reference>
<evidence type="ECO:0000313" key="1">
    <source>
        <dbReference type="EMBL" id="KAF7386762.1"/>
    </source>
</evidence>
<sequence length="129" mass="14627">MSGVSCVENDLQYSTNLYTTNLELALMGIQSTAQFVEKYHHIIVAPKNENLKIVFFPGNILSNPTIMNFYGSTSLKWLQEMCPTFEIGNVVHAESHSFYVDVWININLASPLMLLFVKKDEELKAATHQ</sequence>
<dbReference type="AlphaFoldDB" id="A0A834MVC7"/>
<dbReference type="Proteomes" id="UP000614350">
    <property type="component" value="Unassembled WGS sequence"/>
</dbReference>
<proteinExistence type="predicted"/>
<keyword evidence="2" id="KW-1185">Reference proteome</keyword>
<name>A0A834MVC7_VESVU</name>
<evidence type="ECO:0000313" key="2">
    <source>
        <dbReference type="Proteomes" id="UP000614350"/>
    </source>
</evidence>